<reference evidence="2" key="1">
    <citation type="submission" date="2019-03" db="UniProtKB">
        <authorList>
            <consortium name="Ensembl"/>
        </authorList>
    </citation>
    <scope>IDENTIFICATION</scope>
</reference>
<gene>
    <name evidence="2" type="primary">CENATAC</name>
</gene>
<dbReference type="InterPro" id="IPR028015">
    <property type="entry name" value="CCDC84-like"/>
</dbReference>
<proteinExistence type="predicted"/>
<dbReference type="PANTHER" id="PTHR31198:SF1">
    <property type="entry name" value="CENTROSOMAL AT-AC SPLICING FACTOR"/>
    <property type="match status" value="1"/>
</dbReference>
<evidence type="ECO:0000313" key="2">
    <source>
        <dbReference type="Ensembl" id="ENSUMAP00000000758"/>
    </source>
</evidence>
<dbReference type="GeneTree" id="ENSGT00390000007799"/>
<organism evidence="2">
    <name type="scientific">Ursus maritimus</name>
    <name type="common">Polar bear</name>
    <name type="synonym">Thalarctos maritimus</name>
    <dbReference type="NCBI Taxonomy" id="29073"/>
    <lineage>
        <taxon>Eukaryota</taxon>
        <taxon>Metazoa</taxon>
        <taxon>Chordata</taxon>
        <taxon>Craniata</taxon>
        <taxon>Vertebrata</taxon>
        <taxon>Euteleostomi</taxon>
        <taxon>Mammalia</taxon>
        <taxon>Eutheria</taxon>
        <taxon>Laurasiatheria</taxon>
        <taxon>Carnivora</taxon>
        <taxon>Caniformia</taxon>
        <taxon>Ursidae</taxon>
        <taxon>Ursus</taxon>
    </lineage>
</organism>
<protein>
    <submittedName>
        <fullName evidence="2">Coiled-coil domain containing 84</fullName>
    </submittedName>
</protein>
<dbReference type="PANTHER" id="PTHR31198">
    <property type="entry name" value="COILED-COIL DOMAIN-CONTAINING PROTEIN 84"/>
    <property type="match status" value="1"/>
</dbReference>
<feature type="region of interest" description="Disordered" evidence="1">
    <location>
        <begin position="272"/>
        <end position="293"/>
    </location>
</feature>
<dbReference type="Ensembl" id="ENSUMAT00000001010.1">
    <property type="protein sequence ID" value="ENSUMAP00000000758.1"/>
    <property type="gene ID" value="ENSUMAG00000000701.1"/>
</dbReference>
<dbReference type="AlphaFoldDB" id="A0A452SZ81"/>
<feature type="compositionally biased region" description="Basic residues" evidence="1">
    <location>
        <begin position="282"/>
        <end position="293"/>
    </location>
</feature>
<dbReference type="Pfam" id="PF14968">
    <property type="entry name" value="CCDC84"/>
    <property type="match status" value="1"/>
</dbReference>
<sequence>MDSMLHLLSLNSLTCPPGGRPCQWRCGQSWEGGREVCKMGSTICQYASLFPTGGWERGLGRLLSIQDTFIFPESNSASGSGRPRRWLFSTWRLERDQQVKLLRNLLLRVWPLLEHSVTFWLGTGDKVHLCYPHGSRTLSASLALLVFFSLVASTSQQPSSVDLPPTPELDWMETGQPLTFIGHQDTPGIGNIHSGATPPWMVQDEEHSSVNQQIGPSYEEFLKEKEKQKLKKLPPDRVGANFDHSSSTSVGWLPSFGRVWNNGRRWQSRHQFKTEAAARNKQQSHREKKPSVS</sequence>
<name>A0A452SZ81_URSMA</name>
<accession>A0A452SZ81</accession>
<evidence type="ECO:0000256" key="1">
    <source>
        <dbReference type="SAM" id="MobiDB-lite"/>
    </source>
</evidence>